<protein>
    <submittedName>
        <fullName evidence="1">Uncharacterized protein</fullName>
    </submittedName>
</protein>
<dbReference type="AlphaFoldDB" id="A0AAV6TJV7"/>
<gene>
    <name evidence="1" type="ORF">JTE90_006329</name>
</gene>
<keyword evidence="2" id="KW-1185">Reference proteome</keyword>
<reference evidence="1 2" key="1">
    <citation type="journal article" date="2022" name="Nat. Ecol. Evol.">
        <title>A masculinizing supergene underlies an exaggerated male reproductive morph in a spider.</title>
        <authorList>
            <person name="Hendrickx F."/>
            <person name="De Corte Z."/>
            <person name="Sonet G."/>
            <person name="Van Belleghem S.M."/>
            <person name="Kostlbacher S."/>
            <person name="Vangestel C."/>
        </authorList>
    </citation>
    <scope>NUCLEOTIDE SEQUENCE [LARGE SCALE GENOMIC DNA]</scope>
    <source>
        <strain evidence="1">W744_W776</strain>
    </source>
</reference>
<proteinExistence type="predicted"/>
<dbReference type="EMBL" id="JAFNEN010003287">
    <property type="protein sequence ID" value="KAG8171998.1"/>
    <property type="molecule type" value="Genomic_DNA"/>
</dbReference>
<comment type="caution">
    <text evidence="1">The sequence shown here is derived from an EMBL/GenBank/DDBJ whole genome shotgun (WGS) entry which is preliminary data.</text>
</comment>
<feature type="non-terminal residue" evidence="1">
    <location>
        <position position="1"/>
    </location>
</feature>
<evidence type="ECO:0000313" key="1">
    <source>
        <dbReference type="EMBL" id="KAG8171998.1"/>
    </source>
</evidence>
<organism evidence="1 2">
    <name type="scientific">Oedothorax gibbosus</name>
    <dbReference type="NCBI Taxonomy" id="931172"/>
    <lineage>
        <taxon>Eukaryota</taxon>
        <taxon>Metazoa</taxon>
        <taxon>Ecdysozoa</taxon>
        <taxon>Arthropoda</taxon>
        <taxon>Chelicerata</taxon>
        <taxon>Arachnida</taxon>
        <taxon>Araneae</taxon>
        <taxon>Araneomorphae</taxon>
        <taxon>Entelegynae</taxon>
        <taxon>Araneoidea</taxon>
        <taxon>Linyphiidae</taxon>
        <taxon>Erigoninae</taxon>
        <taxon>Oedothorax</taxon>
    </lineage>
</organism>
<evidence type="ECO:0000313" key="2">
    <source>
        <dbReference type="Proteomes" id="UP000827092"/>
    </source>
</evidence>
<accession>A0AAV6TJV7</accession>
<sequence length="53" mass="6119">IIVLLTAIIGSLSLMQYLGYLLQKLDSFHMHFVGSKVHIAVRRSLHKTERLRD</sequence>
<name>A0AAV6TJV7_9ARAC</name>
<dbReference type="Proteomes" id="UP000827092">
    <property type="component" value="Unassembled WGS sequence"/>
</dbReference>